<dbReference type="Proteomes" id="UP000011080">
    <property type="component" value="Unassembled WGS sequence"/>
</dbReference>
<feature type="non-terminal residue" evidence="1">
    <location>
        <position position="116"/>
    </location>
</feature>
<evidence type="ECO:0000313" key="2">
    <source>
        <dbReference type="Proteomes" id="UP000011080"/>
    </source>
</evidence>
<accession>L8J160</accession>
<proteinExistence type="predicted"/>
<organism evidence="1 2">
    <name type="scientific">Bos mutus</name>
    <name type="common">wild yak</name>
    <dbReference type="NCBI Taxonomy" id="72004"/>
    <lineage>
        <taxon>Eukaryota</taxon>
        <taxon>Metazoa</taxon>
        <taxon>Chordata</taxon>
        <taxon>Craniata</taxon>
        <taxon>Vertebrata</taxon>
        <taxon>Euteleostomi</taxon>
        <taxon>Mammalia</taxon>
        <taxon>Eutheria</taxon>
        <taxon>Laurasiatheria</taxon>
        <taxon>Artiodactyla</taxon>
        <taxon>Ruminantia</taxon>
        <taxon>Pecora</taxon>
        <taxon>Bovidae</taxon>
        <taxon>Bovinae</taxon>
        <taxon>Bos</taxon>
    </lineage>
</organism>
<gene>
    <name evidence="1" type="ORF">M91_05578</name>
</gene>
<reference evidence="1 2" key="1">
    <citation type="journal article" date="2012" name="Nat. Genet.">
        <title>The yak genome and adaptation to life at high altitude.</title>
        <authorList>
            <person name="Qiu Q."/>
            <person name="Zhang G."/>
            <person name="Ma T."/>
            <person name="Qian W."/>
            <person name="Wang J."/>
            <person name="Ye Z."/>
            <person name="Cao C."/>
            <person name="Hu Q."/>
            <person name="Kim J."/>
            <person name="Larkin D.M."/>
            <person name="Auvil L."/>
            <person name="Capitanu B."/>
            <person name="Ma J."/>
            <person name="Lewin H.A."/>
            <person name="Qian X."/>
            <person name="Lang Y."/>
            <person name="Zhou R."/>
            <person name="Wang L."/>
            <person name="Wang K."/>
            <person name="Xia J."/>
            <person name="Liao S."/>
            <person name="Pan S."/>
            <person name="Lu X."/>
            <person name="Hou H."/>
            <person name="Wang Y."/>
            <person name="Zang X."/>
            <person name="Yin Y."/>
            <person name="Ma H."/>
            <person name="Zhang J."/>
            <person name="Wang Z."/>
            <person name="Zhang Y."/>
            <person name="Zhang D."/>
            <person name="Yonezawa T."/>
            <person name="Hasegawa M."/>
            <person name="Zhong Y."/>
            <person name="Liu W."/>
            <person name="Zhang Y."/>
            <person name="Huang Z."/>
            <person name="Zhang S."/>
            <person name="Long R."/>
            <person name="Yang H."/>
            <person name="Wang J."/>
            <person name="Lenstra J.A."/>
            <person name="Cooper D.N."/>
            <person name="Wu Y."/>
            <person name="Wang J."/>
            <person name="Shi P."/>
            <person name="Wang J."/>
            <person name="Liu J."/>
        </authorList>
    </citation>
    <scope>NUCLEOTIDE SEQUENCE [LARGE SCALE GENOMIC DNA]</scope>
    <source>
        <strain evidence="2">yakQH1</strain>
    </source>
</reference>
<evidence type="ECO:0000313" key="1">
    <source>
        <dbReference type="EMBL" id="ELR62620.1"/>
    </source>
</evidence>
<sequence>VSCDCCNKVPQVYWLKTHTVILLESGSQKCEVSSESQNQGASKVLLLLMLWGESLPCIFQPLVAAGSPWLVATSLKSLFLWSHCPLLCLCQISLHLYPVRTFVIASWPSQIIQDNL</sequence>
<name>L8J160_9CETA</name>
<dbReference type="AlphaFoldDB" id="L8J160"/>
<protein>
    <submittedName>
        <fullName evidence="1">Uncharacterized protein</fullName>
    </submittedName>
</protein>
<feature type="non-terminal residue" evidence="1">
    <location>
        <position position="1"/>
    </location>
</feature>
<dbReference type="EMBL" id="JH880313">
    <property type="protein sequence ID" value="ELR62620.1"/>
    <property type="molecule type" value="Genomic_DNA"/>
</dbReference>